<comment type="caution">
    <text evidence="1">The sequence shown here is derived from an EMBL/GenBank/DDBJ whole genome shotgun (WGS) entry which is preliminary data.</text>
</comment>
<protein>
    <submittedName>
        <fullName evidence="1">Uncharacterized protein</fullName>
    </submittedName>
</protein>
<evidence type="ECO:0000313" key="1">
    <source>
        <dbReference type="EMBL" id="EEF59714.1"/>
    </source>
</evidence>
<evidence type="ECO:0000313" key="2">
    <source>
        <dbReference type="Proteomes" id="UP000003688"/>
    </source>
</evidence>
<sequence length="74" mass="7978">MAAEPLRRYEEGMGDARFARAAMRQSVGDYIGLFTRGCLRTATSPRDGLAAGYLTCTLSACEEHLSLLDGYGEG</sequence>
<dbReference type="Proteomes" id="UP000003688">
    <property type="component" value="Unassembled WGS sequence"/>
</dbReference>
<dbReference type="STRING" id="320771.Cflav_PD2535"/>
<name>B9XK76_PEDPL</name>
<reference evidence="1 2" key="1">
    <citation type="journal article" date="2011" name="J. Bacteriol.">
        <title>Genome sequence of 'Pedosphaera parvula' Ellin514, an aerobic Verrucomicrobial isolate from pasture soil.</title>
        <authorList>
            <person name="Kant R."/>
            <person name="van Passel M.W."/>
            <person name="Sangwan P."/>
            <person name="Palva A."/>
            <person name="Lucas S."/>
            <person name="Copeland A."/>
            <person name="Lapidus A."/>
            <person name="Glavina Del Rio T."/>
            <person name="Dalin E."/>
            <person name="Tice H."/>
            <person name="Bruce D."/>
            <person name="Goodwin L."/>
            <person name="Pitluck S."/>
            <person name="Chertkov O."/>
            <person name="Larimer F.W."/>
            <person name="Land M.L."/>
            <person name="Hauser L."/>
            <person name="Brettin T.S."/>
            <person name="Detter J.C."/>
            <person name="Han S."/>
            <person name="de Vos W.M."/>
            <person name="Janssen P.H."/>
            <person name="Smidt H."/>
        </authorList>
    </citation>
    <scope>NUCLEOTIDE SEQUENCE [LARGE SCALE GENOMIC DNA]</scope>
    <source>
        <strain evidence="1 2">Ellin514</strain>
    </source>
</reference>
<keyword evidence="2" id="KW-1185">Reference proteome</keyword>
<organism evidence="1 2">
    <name type="scientific">Pedosphaera parvula (strain Ellin514)</name>
    <dbReference type="NCBI Taxonomy" id="320771"/>
    <lineage>
        <taxon>Bacteria</taxon>
        <taxon>Pseudomonadati</taxon>
        <taxon>Verrucomicrobiota</taxon>
        <taxon>Pedosphaerae</taxon>
        <taxon>Pedosphaerales</taxon>
        <taxon>Pedosphaeraceae</taxon>
        <taxon>Pedosphaera</taxon>
    </lineage>
</organism>
<gene>
    <name evidence="1" type="ORF">Cflav_PD2535</name>
</gene>
<accession>B9XK76</accession>
<proteinExistence type="predicted"/>
<dbReference type="AlphaFoldDB" id="B9XK76"/>
<dbReference type="EMBL" id="ABOX02000024">
    <property type="protein sequence ID" value="EEF59714.1"/>
    <property type="molecule type" value="Genomic_DNA"/>
</dbReference>